<dbReference type="InParanoid" id="A2FPX0"/>
<protein>
    <submittedName>
        <fullName evidence="3">Uncharacterized protein</fullName>
    </submittedName>
</protein>
<feature type="compositionally biased region" description="Polar residues" evidence="2">
    <location>
        <begin position="67"/>
        <end position="78"/>
    </location>
</feature>
<dbReference type="RefSeq" id="XP_001305959.1">
    <property type="nucleotide sequence ID" value="XM_001305958.1"/>
</dbReference>
<evidence type="ECO:0000256" key="1">
    <source>
        <dbReference type="SAM" id="Coils"/>
    </source>
</evidence>
<dbReference type="VEuPathDB" id="TrichDB:TVAG_255100"/>
<reference evidence="3" key="2">
    <citation type="journal article" date="2007" name="Science">
        <title>Draft genome sequence of the sexually transmitted pathogen Trichomonas vaginalis.</title>
        <authorList>
            <person name="Carlton J.M."/>
            <person name="Hirt R.P."/>
            <person name="Silva J.C."/>
            <person name="Delcher A.L."/>
            <person name="Schatz M."/>
            <person name="Zhao Q."/>
            <person name="Wortman J.R."/>
            <person name="Bidwell S.L."/>
            <person name="Alsmark U.C.M."/>
            <person name="Besteiro S."/>
            <person name="Sicheritz-Ponten T."/>
            <person name="Noel C.J."/>
            <person name="Dacks J.B."/>
            <person name="Foster P.G."/>
            <person name="Simillion C."/>
            <person name="Van de Peer Y."/>
            <person name="Miranda-Saavedra D."/>
            <person name="Barton G.J."/>
            <person name="Westrop G.D."/>
            <person name="Mueller S."/>
            <person name="Dessi D."/>
            <person name="Fiori P.L."/>
            <person name="Ren Q."/>
            <person name="Paulsen I."/>
            <person name="Zhang H."/>
            <person name="Bastida-Corcuera F.D."/>
            <person name="Simoes-Barbosa A."/>
            <person name="Brown M.T."/>
            <person name="Hayes R.D."/>
            <person name="Mukherjee M."/>
            <person name="Okumura C.Y."/>
            <person name="Schneider R."/>
            <person name="Smith A.J."/>
            <person name="Vanacova S."/>
            <person name="Villalvazo M."/>
            <person name="Haas B.J."/>
            <person name="Pertea M."/>
            <person name="Feldblyum T.V."/>
            <person name="Utterback T.R."/>
            <person name="Shu C.L."/>
            <person name="Osoegawa K."/>
            <person name="de Jong P.J."/>
            <person name="Hrdy I."/>
            <person name="Horvathova L."/>
            <person name="Zubacova Z."/>
            <person name="Dolezal P."/>
            <person name="Malik S.B."/>
            <person name="Logsdon J.M. Jr."/>
            <person name="Henze K."/>
            <person name="Gupta A."/>
            <person name="Wang C.C."/>
            <person name="Dunne R.L."/>
            <person name="Upcroft J.A."/>
            <person name="Upcroft P."/>
            <person name="White O."/>
            <person name="Salzberg S.L."/>
            <person name="Tang P."/>
            <person name="Chiu C.-H."/>
            <person name="Lee Y.-S."/>
            <person name="Embley T.M."/>
            <person name="Coombs G.H."/>
            <person name="Mottram J.C."/>
            <person name="Tachezy J."/>
            <person name="Fraser-Liggett C.M."/>
            <person name="Johnson P.J."/>
        </authorList>
    </citation>
    <scope>NUCLEOTIDE SEQUENCE [LARGE SCALE GENOMIC DNA]</scope>
    <source>
        <strain evidence="3">G3</strain>
    </source>
</reference>
<feature type="coiled-coil region" evidence="1">
    <location>
        <begin position="415"/>
        <end position="442"/>
    </location>
</feature>
<accession>A2FPX0</accession>
<feature type="compositionally biased region" description="Basic residues" evidence="2">
    <location>
        <begin position="47"/>
        <end position="62"/>
    </location>
</feature>
<organism evidence="3 4">
    <name type="scientific">Trichomonas vaginalis (strain ATCC PRA-98 / G3)</name>
    <dbReference type="NCBI Taxonomy" id="412133"/>
    <lineage>
        <taxon>Eukaryota</taxon>
        <taxon>Metamonada</taxon>
        <taxon>Parabasalia</taxon>
        <taxon>Trichomonadida</taxon>
        <taxon>Trichomonadidae</taxon>
        <taxon>Trichomonas</taxon>
    </lineage>
</organism>
<proteinExistence type="predicted"/>
<sequence>MEKADISSEQEENPLKIHDCSVSTEILELKTNYDENIMTSEKDIAKIRKKKKVRQPKQKKKDKYSLINPSPQGDSVLSFNPYKKPEFTEKYTLLALQELNIDPIQLQYPSNEEISKISSRKRLIRITREKEYQKRDQLIELVKSKREEIIRSENVTIKLDNADEDSKSILVQGNIDSSYTEIAAAPIIVTINTDDGSETLQNEFSNDQNDIDNLLFDDISKNDNASIVDDFLRQKLKEREKRREERLQKILDEKNKKEEEVRKSALERIKKESEQIEQSRKERNNNAYIVGVAREIKLLSARENLKEIVQSRVQKVHALEEDLHAKEAAAIQRAQNERKKEEEKMAKKLQQAEEQRKIALSNQQEFQQKLQKVMEEKEQCLKQRLVEVTNQKKLEAQEHKMKIMQRAERAAALRKQRREEKMMKLQEKIRNDEERVRKSDHERIEKQMSGVFRRYST</sequence>
<dbReference type="VEuPathDB" id="TrichDB:TVAGG3_0089050"/>
<dbReference type="SMR" id="A2FPX0"/>
<dbReference type="Proteomes" id="UP000001542">
    <property type="component" value="Unassembled WGS sequence"/>
</dbReference>
<name>A2FPX0_TRIV3</name>
<dbReference type="KEGG" id="tva:4750747"/>
<gene>
    <name evidence="3" type="ORF">TVAG_255100</name>
</gene>
<feature type="coiled-coil region" evidence="1">
    <location>
        <begin position="324"/>
        <end position="383"/>
    </location>
</feature>
<evidence type="ECO:0000313" key="4">
    <source>
        <dbReference type="Proteomes" id="UP000001542"/>
    </source>
</evidence>
<dbReference type="AlphaFoldDB" id="A2FPX0"/>
<keyword evidence="4" id="KW-1185">Reference proteome</keyword>
<reference evidence="3" key="1">
    <citation type="submission" date="2006-10" db="EMBL/GenBank/DDBJ databases">
        <authorList>
            <person name="Amadeo P."/>
            <person name="Zhao Q."/>
            <person name="Wortman J."/>
            <person name="Fraser-Liggett C."/>
            <person name="Carlton J."/>
        </authorList>
    </citation>
    <scope>NUCLEOTIDE SEQUENCE</scope>
    <source>
        <strain evidence="3">G3</strain>
    </source>
</reference>
<evidence type="ECO:0000313" key="3">
    <source>
        <dbReference type="EMBL" id="EAX93029.1"/>
    </source>
</evidence>
<keyword evidence="1" id="KW-0175">Coiled coil</keyword>
<dbReference type="EMBL" id="DS113933">
    <property type="protein sequence ID" value="EAX93029.1"/>
    <property type="molecule type" value="Genomic_DNA"/>
</dbReference>
<feature type="coiled-coil region" evidence="1">
    <location>
        <begin position="233"/>
        <end position="286"/>
    </location>
</feature>
<feature type="region of interest" description="Disordered" evidence="2">
    <location>
        <begin position="47"/>
        <end position="79"/>
    </location>
</feature>
<evidence type="ECO:0000256" key="2">
    <source>
        <dbReference type="SAM" id="MobiDB-lite"/>
    </source>
</evidence>